<dbReference type="Gene3D" id="3.30.565.10">
    <property type="entry name" value="Histidine kinase-like ATPase, C-terminal domain"/>
    <property type="match status" value="1"/>
</dbReference>
<keyword evidence="6" id="KW-0175">Coiled coil</keyword>
<sequence length="838" mass="90831">MKRPPLSRSVARLPVVFAVVVMTVAACTLTGWALDVPRLRTWLPHHQPMMPVTAVALILQALAVLSTSVVLRGRCARLALPAGALAAGALALTVGTLVEYATGLVFLDSLLFRGAAHAMPSPFPGRMSVYTAVVVTLTGFACLSASMRSPRARALTTPLAVIGGLLALLSLVGQVQGARVLLGVTRMIGMPIPSAVATLLIALSCLALTPEQGILSAFLRGGSSGVLLRRLLVVATILPLGLAALLRLGSYAELYSLAFSYAAFVLLTLVAFHVIAFLAAGVVARIEEDRVERAVLSAARAQVTAERDRARALAEALRQNQAQLQAIADHAPAAIYIKDAEGRLLFVNRHVELAYGKSREALLGVCERDVLSCETAAVFQAHDALVRDRGVPLETEESIVQHDGLHTYLSVKFPLPGPDGGPSLVAGISTDITEKKRFEEIREFLLALQSELLHYEDPAALAGLAVTRLGERLGVDGAGLVLVDHAAREVVHLPGYEYGQPPKGVWRFPLEVWGQTLDELREGHVIVIHDTRVDPRVCADYERFHSKYGVAAIAMAPFFRNGGWVAYLYAHRTRPHRWSDDETMLFRAVADITWPLYENARLVVLLRDAVRARDDFLSIASHELKTPLTPLLLRLESLERATARQPDSPYVRTVTSVLDVAKRQLKRLTDLTTDLLDATRIQAGKLSIVREEVDLVEVVRDLCQRFALDAARVRSPLLVDAPARVSGLWDRLRIEQVVDNLLSNALKYGPGKPIRIEIGIVSGSAVLTVKDQGIGIRPEDQERIFGRFERAVSERSYGGLGLGLHIVRAIVQAFGGTVCVHSAPGEGAAFTVTLPLGR</sequence>
<dbReference type="SMART" id="SM00091">
    <property type="entry name" value="PAS"/>
    <property type="match status" value="1"/>
</dbReference>
<dbReference type="Pfam" id="PF01590">
    <property type="entry name" value="GAF"/>
    <property type="match status" value="1"/>
</dbReference>
<feature type="domain" description="PAS" evidence="9">
    <location>
        <begin position="320"/>
        <end position="364"/>
    </location>
</feature>
<evidence type="ECO:0000313" key="10">
    <source>
        <dbReference type="EMBL" id="MDC3986663.1"/>
    </source>
</evidence>
<reference evidence="10 11" key="1">
    <citation type="submission" date="2021-04" db="EMBL/GenBank/DDBJ databases">
        <title>Genome analysis of Polyangium sp.</title>
        <authorList>
            <person name="Li Y."/>
            <person name="Wang J."/>
        </authorList>
    </citation>
    <scope>NUCLEOTIDE SEQUENCE [LARGE SCALE GENOMIC DNA]</scope>
    <source>
        <strain evidence="10 11">SDU14</strain>
    </source>
</reference>
<feature type="transmembrane region" description="Helical" evidence="7">
    <location>
        <begin position="12"/>
        <end position="34"/>
    </location>
</feature>
<dbReference type="SMART" id="SM00388">
    <property type="entry name" value="HisKA"/>
    <property type="match status" value="1"/>
</dbReference>
<dbReference type="SMART" id="SM00065">
    <property type="entry name" value="GAF"/>
    <property type="match status" value="1"/>
</dbReference>
<protein>
    <recommendedName>
        <fullName evidence="2">histidine kinase</fullName>
        <ecNumber evidence="2">2.7.13.3</ecNumber>
    </recommendedName>
</protein>
<dbReference type="InterPro" id="IPR005467">
    <property type="entry name" value="His_kinase_dom"/>
</dbReference>
<dbReference type="InterPro" id="IPR036097">
    <property type="entry name" value="HisK_dim/P_sf"/>
</dbReference>
<feature type="transmembrane region" description="Helical" evidence="7">
    <location>
        <begin position="188"/>
        <end position="210"/>
    </location>
</feature>
<dbReference type="NCBIfam" id="TIGR00229">
    <property type="entry name" value="sensory_box"/>
    <property type="match status" value="1"/>
</dbReference>
<feature type="transmembrane region" description="Helical" evidence="7">
    <location>
        <begin position="54"/>
        <end position="71"/>
    </location>
</feature>
<comment type="caution">
    <text evidence="10">The sequence shown here is derived from an EMBL/GenBank/DDBJ whole genome shotgun (WGS) entry which is preliminary data.</text>
</comment>
<feature type="transmembrane region" description="Helical" evidence="7">
    <location>
        <begin position="127"/>
        <end position="147"/>
    </location>
</feature>
<feature type="coiled-coil region" evidence="6">
    <location>
        <begin position="300"/>
        <end position="327"/>
    </location>
</feature>
<dbReference type="Gene3D" id="1.10.287.130">
    <property type="match status" value="1"/>
</dbReference>
<dbReference type="GO" id="GO:0005886">
    <property type="term" value="C:plasma membrane"/>
    <property type="evidence" value="ECO:0007669"/>
    <property type="project" value="TreeGrafter"/>
</dbReference>
<evidence type="ECO:0000256" key="2">
    <source>
        <dbReference type="ARBA" id="ARBA00012438"/>
    </source>
</evidence>
<evidence type="ECO:0000259" key="8">
    <source>
        <dbReference type="PROSITE" id="PS50109"/>
    </source>
</evidence>
<keyword evidence="3" id="KW-0597">Phosphoprotein</keyword>
<keyword evidence="7" id="KW-0812">Transmembrane</keyword>
<dbReference type="InterPro" id="IPR003594">
    <property type="entry name" value="HATPase_dom"/>
</dbReference>
<dbReference type="PROSITE" id="PS50112">
    <property type="entry name" value="PAS"/>
    <property type="match status" value="1"/>
</dbReference>
<dbReference type="PROSITE" id="PS51257">
    <property type="entry name" value="PROKAR_LIPOPROTEIN"/>
    <property type="match status" value="1"/>
</dbReference>
<feature type="transmembrane region" description="Helical" evidence="7">
    <location>
        <begin position="231"/>
        <end position="252"/>
    </location>
</feature>
<evidence type="ECO:0000259" key="9">
    <source>
        <dbReference type="PROSITE" id="PS50112"/>
    </source>
</evidence>
<keyword evidence="11" id="KW-1185">Reference proteome</keyword>
<dbReference type="InterPro" id="IPR003661">
    <property type="entry name" value="HisK_dim/P_dom"/>
</dbReference>
<dbReference type="Proteomes" id="UP001151081">
    <property type="component" value="Unassembled WGS sequence"/>
</dbReference>
<dbReference type="InterPro" id="IPR004358">
    <property type="entry name" value="Sig_transdc_His_kin-like_C"/>
</dbReference>
<dbReference type="PANTHER" id="PTHR43047">
    <property type="entry name" value="TWO-COMPONENT HISTIDINE PROTEIN KINASE"/>
    <property type="match status" value="1"/>
</dbReference>
<dbReference type="InterPro" id="IPR036890">
    <property type="entry name" value="HATPase_C_sf"/>
</dbReference>
<gene>
    <name evidence="10" type="ORF">KEG57_39690</name>
</gene>
<dbReference type="SUPFAM" id="SSF47384">
    <property type="entry name" value="Homodimeric domain of signal transducing histidine kinase"/>
    <property type="match status" value="1"/>
</dbReference>
<feature type="domain" description="Histidine kinase" evidence="8">
    <location>
        <begin position="619"/>
        <end position="838"/>
    </location>
</feature>
<accession>A0A9X4AVW1</accession>
<evidence type="ECO:0000256" key="7">
    <source>
        <dbReference type="SAM" id="Phobius"/>
    </source>
</evidence>
<dbReference type="AlphaFoldDB" id="A0A9X4AVW1"/>
<keyword evidence="7" id="KW-0472">Membrane</keyword>
<dbReference type="Pfam" id="PF08448">
    <property type="entry name" value="PAS_4"/>
    <property type="match status" value="1"/>
</dbReference>
<dbReference type="Pfam" id="PF00512">
    <property type="entry name" value="HisKA"/>
    <property type="match status" value="1"/>
</dbReference>
<evidence type="ECO:0000256" key="5">
    <source>
        <dbReference type="ARBA" id="ARBA00022777"/>
    </source>
</evidence>
<dbReference type="InterPro" id="IPR029016">
    <property type="entry name" value="GAF-like_dom_sf"/>
</dbReference>
<feature type="transmembrane region" description="Helical" evidence="7">
    <location>
        <begin position="83"/>
        <end position="107"/>
    </location>
</feature>
<evidence type="ECO:0000256" key="3">
    <source>
        <dbReference type="ARBA" id="ARBA00022553"/>
    </source>
</evidence>
<evidence type="ECO:0000256" key="1">
    <source>
        <dbReference type="ARBA" id="ARBA00000085"/>
    </source>
</evidence>
<dbReference type="InterPro" id="IPR000014">
    <property type="entry name" value="PAS"/>
</dbReference>
<dbReference type="RefSeq" id="WP_272422449.1">
    <property type="nucleotide sequence ID" value="NZ_JAGTJJ010000042.1"/>
</dbReference>
<dbReference type="SUPFAM" id="SSF55874">
    <property type="entry name" value="ATPase domain of HSP90 chaperone/DNA topoisomerase II/histidine kinase"/>
    <property type="match status" value="1"/>
</dbReference>
<feature type="transmembrane region" description="Helical" evidence="7">
    <location>
        <begin position="159"/>
        <end position="182"/>
    </location>
</feature>
<dbReference type="SUPFAM" id="SSF55785">
    <property type="entry name" value="PYP-like sensor domain (PAS domain)"/>
    <property type="match status" value="1"/>
</dbReference>
<dbReference type="InterPro" id="IPR013656">
    <property type="entry name" value="PAS_4"/>
</dbReference>
<dbReference type="Gene3D" id="3.30.450.20">
    <property type="entry name" value="PAS domain"/>
    <property type="match status" value="1"/>
</dbReference>
<dbReference type="InterPro" id="IPR003018">
    <property type="entry name" value="GAF"/>
</dbReference>
<proteinExistence type="predicted"/>
<dbReference type="GO" id="GO:0000155">
    <property type="term" value="F:phosphorelay sensor kinase activity"/>
    <property type="evidence" value="ECO:0007669"/>
    <property type="project" value="InterPro"/>
</dbReference>
<keyword evidence="7" id="KW-1133">Transmembrane helix</keyword>
<dbReference type="SUPFAM" id="SSF55781">
    <property type="entry name" value="GAF domain-like"/>
    <property type="match status" value="1"/>
</dbReference>
<dbReference type="EMBL" id="JAGTJJ010000042">
    <property type="protein sequence ID" value="MDC3986663.1"/>
    <property type="molecule type" value="Genomic_DNA"/>
</dbReference>
<dbReference type="InterPro" id="IPR035965">
    <property type="entry name" value="PAS-like_dom_sf"/>
</dbReference>
<dbReference type="PANTHER" id="PTHR43047:SF72">
    <property type="entry name" value="OSMOSENSING HISTIDINE PROTEIN KINASE SLN1"/>
    <property type="match status" value="1"/>
</dbReference>
<evidence type="ECO:0000256" key="4">
    <source>
        <dbReference type="ARBA" id="ARBA00022679"/>
    </source>
</evidence>
<feature type="transmembrane region" description="Helical" evidence="7">
    <location>
        <begin position="258"/>
        <end position="283"/>
    </location>
</feature>
<dbReference type="FunFam" id="3.30.565.10:FF:000006">
    <property type="entry name" value="Sensor histidine kinase WalK"/>
    <property type="match status" value="1"/>
</dbReference>
<dbReference type="GO" id="GO:0009927">
    <property type="term" value="F:histidine phosphotransfer kinase activity"/>
    <property type="evidence" value="ECO:0007669"/>
    <property type="project" value="TreeGrafter"/>
</dbReference>
<evidence type="ECO:0000313" key="11">
    <source>
        <dbReference type="Proteomes" id="UP001151081"/>
    </source>
</evidence>
<evidence type="ECO:0000256" key="6">
    <source>
        <dbReference type="SAM" id="Coils"/>
    </source>
</evidence>
<keyword evidence="4" id="KW-0808">Transferase</keyword>
<name>A0A9X4AVW1_9BACT</name>
<organism evidence="10 11">
    <name type="scientific">Polyangium jinanense</name>
    <dbReference type="NCBI Taxonomy" id="2829994"/>
    <lineage>
        <taxon>Bacteria</taxon>
        <taxon>Pseudomonadati</taxon>
        <taxon>Myxococcota</taxon>
        <taxon>Polyangia</taxon>
        <taxon>Polyangiales</taxon>
        <taxon>Polyangiaceae</taxon>
        <taxon>Polyangium</taxon>
    </lineage>
</organism>
<keyword evidence="5" id="KW-0418">Kinase</keyword>
<dbReference type="Gene3D" id="3.30.450.40">
    <property type="match status" value="1"/>
</dbReference>
<dbReference type="PRINTS" id="PR00344">
    <property type="entry name" value="BCTRLSENSOR"/>
</dbReference>
<dbReference type="PROSITE" id="PS50109">
    <property type="entry name" value="HIS_KIN"/>
    <property type="match status" value="1"/>
</dbReference>
<dbReference type="EC" id="2.7.13.3" evidence="2"/>
<dbReference type="SMART" id="SM00387">
    <property type="entry name" value="HATPase_c"/>
    <property type="match status" value="1"/>
</dbReference>
<dbReference type="Pfam" id="PF02518">
    <property type="entry name" value="HATPase_c"/>
    <property type="match status" value="1"/>
</dbReference>
<comment type="catalytic activity">
    <reaction evidence="1">
        <text>ATP + protein L-histidine = ADP + protein N-phospho-L-histidine.</text>
        <dbReference type="EC" id="2.7.13.3"/>
    </reaction>
</comment>